<dbReference type="RefSeq" id="WP_126470793.1">
    <property type="nucleotide sequence ID" value="NZ_RXOE01000002.1"/>
</dbReference>
<dbReference type="OrthoDB" id="8854428at2"/>
<reference evidence="1 2" key="1">
    <citation type="submission" date="2018-12" db="EMBL/GenBank/DDBJ databases">
        <title>The genome of Variovorax gossypii DSM 100435.</title>
        <authorList>
            <person name="Gao J."/>
            <person name="Sun J."/>
        </authorList>
    </citation>
    <scope>NUCLEOTIDE SEQUENCE [LARGE SCALE GENOMIC DNA]</scope>
    <source>
        <strain evidence="1 2">DSM 100435</strain>
    </source>
</reference>
<evidence type="ECO:0000313" key="2">
    <source>
        <dbReference type="Proteomes" id="UP000267418"/>
    </source>
</evidence>
<keyword evidence="2" id="KW-1185">Reference proteome</keyword>
<dbReference type="EMBL" id="RXOE01000002">
    <property type="protein sequence ID" value="RTQ35533.1"/>
    <property type="molecule type" value="Genomic_DNA"/>
</dbReference>
<accession>A0A3S0J2D0</accession>
<evidence type="ECO:0000313" key="1">
    <source>
        <dbReference type="EMBL" id="RTQ35533.1"/>
    </source>
</evidence>
<sequence length="140" mass="15450">MTHTFPQIGASSRKVDPILDPHIGRTLRITSRHLPWVVARQIHAQHQDIVPLSVFPCFPASASGTGMSQPEASLASIELDAFCWRLDVTDANVVAAQTLGWGVMRDLLILADRQACEALELCPDHAALPRELGFEVFEWP</sequence>
<name>A0A3S0J2D0_9BURK</name>
<dbReference type="AlphaFoldDB" id="A0A3S0J2D0"/>
<dbReference type="Proteomes" id="UP000267418">
    <property type="component" value="Unassembled WGS sequence"/>
</dbReference>
<protein>
    <submittedName>
        <fullName evidence="1">Uncharacterized protein</fullName>
    </submittedName>
</protein>
<organism evidence="1 2">
    <name type="scientific">Variovorax gossypii</name>
    <dbReference type="NCBI Taxonomy" id="1679495"/>
    <lineage>
        <taxon>Bacteria</taxon>
        <taxon>Pseudomonadati</taxon>
        <taxon>Pseudomonadota</taxon>
        <taxon>Betaproteobacteria</taxon>
        <taxon>Burkholderiales</taxon>
        <taxon>Comamonadaceae</taxon>
        <taxon>Variovorax</taxon>
    </lineage>
</organism>
<comment type="caution">
    <text evidence="1">The sequence shown here is derived from an EMBL/GenBank/DDBJ whole genome shotgun (WGS) entry which is preliminary data.</text>
</comment>
<proteinExistence type="predicted"/>
<gene>
    <name evidence="1" type="ORF">EJP69_14340</name>
</gene>